<dbReference type="AlphaFoldDB" id="A0AAC9Z7K9"/>
<protein>
    <submittedName>
        <fullName evidence="1">Uncharacterized protein</fullName>
    </submittedName>
</protein>
<evidence type="ECO:0000313" key="1">
    <source>
        <dbReference type="EMBL" id="ATF05461.1"/>
    </source>
</evidence>
<dbReference type="EMBL" id="CP010784">
    <property type="protein sequence ID" value="ATF05461.1"/>
    <property type="molecule type" value="Genomic_DNA"/>
</dbReference>
<organism evidence="1 2">
    <name type="scientific">Phaeobacter gallaeciensis</name>
    <dbReference type="NCBI Taxonomy" id="60890"/>
    <lineage>
        <taxon>Bacteria</taxon>
        <taxon>Pseudomonadati</taxon>
        <taxon>Pseudomonadota</taxon>
        <taxon>Alphaproteobacteria</taxon>
        <taxon>Rhodobacterales</taxon>
        <taxon>Roseobacteraceae</taxon>
        <taxon>Phaeobacter</taxon>
    </lineage>
</organism>
<dbReference type="RefSeq" id="WP_024096840.1">
    <property type="nucleotide sequence ID" value="NZ_CP010588.1"/>
</dbReference>
<proteinExistence type="predicted"/>
<evidence type="ECO:0000313" key="2">
    <source>
        <dbReference type="Proteomes" id="UP000217545"/>
    </source>
</evidence>
<accession>A0AAC9Z7K9</accession>
<dbReference type="GeneID" id="31845811"/>
<dbReference type="Proteomes" id="UP000217545">
    <property type="component" value="Chromosome"/>
</dbReference>
<reference evidence="1 2" key="1">
    <citation type="journal article" date="2017" name="Front. Microbiol.">
        <title>Phaeobacter piscinae sp. nov., a species of the Roseobacter group and potential aquaculture probiont.</title>
        <authorList>
            <person name="Sonnenschein E.C."/>
            <person name="Phippen C.B.W."/>
            <person name="Nielsen K.F."/>
            <person name="Mateiu R.V."/>
            <person name="Melchiorsen J."/>
            <person name="Gram L."/>
            <person name="Overmann J."/>
            <person name="Freese H.M."/>
        </authorList>
    </citation>
    <scope>NUCLEOTIDE SEQUENCE [LARGE SCALE GENOMIC DNA]</scope>
    <source>
        <strain evidence="1 2">P63</strain>
    </source>
</reference>
<sequence>MSSLERIIRKSETCIPCYSTQTIEELLGASNETKRNELDIQLDEVGARFLETISDALGSMPTDYRITVKNSKERRQIHEDMQSFSSVGGFGLGDLLQKFIGGIGSASFEDVFQKAQTDIERLLDFDVSEFPPELAAIVTSKAEAMMEQARITQNDLLEQLSKEDGIRLEQLDPARINNFTGAGAVERIIEAAKQHDGTSVLVEKFLEEPPRIPSNRTDAHLVDPSWEKIHRLAQFLFLLGYWREPKHRKDTERARIDFSGGQADICHIANASFCGVFHTSDRPQAYLAAAVYDHLKVPTAVLLYTPKTNEETMLHAPESIQAIYE</sequence>
<name>A0AAC9Z7K9_9RHOB</name>
<gene>
    <name evidence="1" type="ORF">PhaeoP63_01380</name>
</gene>